<comment type="caution">
    <text evidence="1">The sequence shown here is derived from an EMBL/GenBank/DDBJ whole genome shotgun (WGS) entry which is preliminary data.</text>
</comment>
<organism evidence="1 2">
    <name type="scientific">Ramlibacter cellulosilyticus</name>
    <dbReference type="NCBI Taxonomy" id="2764187"/>
    <lineage>
        <taxon>Bacteria</taxon>
        <taxon>Pseudomonadati</taxon>
        <taxon>Pseudomonadota</taxon>
        <taxon>Betaproteobacteria</taxon>
        <taxon>Burkholderiales</taxon>
        <taxon>Comamonadaceae</taxon>
        <taxon>Ramlibacter</taxon>
    </lineage>
</organism>
<sequence>MTRVFIHSWHGDFAKTAFAEEPDSAKRAAGDGYRRLKLIACGCGTRHLQRIRRPLWMRPVFLFRLYRCGRCGADVFRPRGGQRKYYAAF</sequence>
<dbReference type="Proteomes" id="UP000608513">
    <property type="component" value="Unassembled WGS sequence"/>
</dbReference>
<evidence type="ECO:0000313" key="1">
    <source>
        <dbReference type="EMBL" id="MBC5781491.1"/>
    </source>
</evidence>
<dbReference type="RefSeq" id="WP_187074247.1">
    <property type="nucleotide sequence ID" value="NZ_JACORT010000001.1"/>
</dbReference>
<keyword evidence="2" id="KW-1185">Reference proteome</keyword>
<name>A0A923MMI2_9BURK</name>
<accession>A0A923MMI2</accession>
<proteinExistence type="predicted"/>
<protein>
    <submittedName>
        <fullName evidence="1">Uncharacterized protein</fullName>
    </submittedName>
</protein>
<dbReference type="AlphaFoldDB" id="A0A923MMI2"/>
<evidence type="ECO:0000313" key="2">
    <source>
        <dbReference type="Proteomes" id="UP000608513"/>
    </source>
</evidence>
<dbReference type="EMBL" id="JACORT010000001">
    <property type="protein sequence ID" value="MBC5781491.1"/>
    <property type="molecule type" value="Genomic_DNA"/>
</dbReference>
<gene>
    <name evidence="1" type="ORF">H8N03_00960</name>
</gene>
<reference evidence="1" key="1">
    <citation type="submission" date="2020-08" db="EMBL/GenBank/DDBJ databases">
        <title>Ramlibacter sp. USB13 16S ribosomal RNA gene genome sequencing and assembly.</title>
        <authorList>
            <person name="Kang M."/>
        </authorList>
    </citation>
    <scope>NUCLEOTIDE SEQUENCE</scope>
    <source>
        <strain evidence="1">USB13</strain>
    </source>
</reference>